<dbReference type="Proteomes" id="UP001210678">
    <property type="component" value="Unassembled WGS sequence"/>
</dbReference>
<feature type="domain" description="DUF4136" evidence="2">
    <location>
        <begin position="40"/>
        <end position="182"/>
    </location>
</feature>
<dbReference type="PROSITE" id="PS51257">
    <property type="entry name" value="PROKAR_LIPOPROTEIN"/>
    <property type="match status" value="1"/>
</dbReference>
<comment type="caution">
    <text evidence="3">The sequence shown here is derived from an EMBL/GenBank/DDBJ whole genome shotgun (WGS) entry which is preliminary data.</text>
</comment>
<dbReference type="Pfam" id="PF13590">
    <property type="entry name" value="DUF4136"/>
    <property type="match status" value="1"/>
</dbReference>
<keyword evidence="4" id="KW-1185">Reference proteome</keyword>
<sequence length="184" mass="20697">MRRLVVGVICLLLVSCIQTTSNEEQQPEYGVIVVGPPSYFDNVKTFAWHPVAAKVFLDSKNDGRRAIDVYRESIESRMVGKGYQHVNSTTADVIVSFGLAQESELSDETLYKGTLLSTGVETFYHDHKKAEKGSVYIVFFRQNLTIPDWKVLAQGAMLPKMTSEEMEVRADEVVSMMLRKVPSK</sequence>
<evidence type="ECO:0000313" key="4">
    <source>
        <dbReference type="Proteomes" id="UP001210678"/>
    </source>
</evidence>
<dbReference type="RefSeq" id="WP_272135861.1">
    <property type="nucleotide sequence ID" value="NZ_JAQLOI010000001.1"/>
</dbReference>
<feature type="signal peptide" evidence="1">
    <location>
        <begin position="1"/>
        <end position="20"/>
    </location>
</feature>
<organism evidence="3 4">
    <name type="scientific">Vibrio algarum</name>
    <dbReference type="NCBI Taxonomy" id="3020714"/>
    <lineage>
        <taxon>Bacteria</taxon>
        <taxon>Pseudomonadati</taxon>
        <taxon>Pseudomonadota</taxon>
        <taxon>Gammaproteobacteria</taxon>
        <taxon>Vibrionales</taxon>
        <taxon>Vibrionaceae</taxon>
        <taxon>Vibrio</taxon>
    </lineage>
</organism>
<gene>
    <name evidence="3" type="ORF">PGX00_10240</name>
</gene>
<evidence type="ECO:0000256" key="1">
    <source>
        <dbReference type="SAM" id="SignalP"/>
    </source>
</evidence>
<evidence type="ECO:0000313" key="3">
    <source>
        <dbReference type="EMBL" id="MDB1124003.1"/>
    </source>
</evidence>
<dbReference type="InterPro" id="IPR025411">
    <property type="entry name" value="DUF4136"/>
</dbReference>
<feature type="chain" id="PRO_5046036285" evidence="1">
    <location>
        <begin position="21"/>
        <end position="184"/>
    </location>
</feature>
<keyword evidence="1" id="KW-0732">Signal</keyword>
<evidence type="ECO:0000259" key="2">
    <source>
        <dbReference type="Pfam" id="PF13590"/>
    </source>
</evidence>
<proteinExistence type="predicted"/>
<dbReference type="EMBL" id="JAQLOI010000001">
    <property type="protein sequence ID" value="MDB1124003.1"/>
    <property type="molecule type" value="Genomic_DNA"/>
</dbReference>
<protein>
    <submittedName>
        <fullName evidence="3">DUF4136 domain-containing protein</fullName>
    </submittedName>
</protein>
<name>A0ABT4YSG1_9VIBR</name>
<accession>A0ABT4YSG1</accession>
<reference evidence="3 4" key="1">
    <citation type="submission" date="2023-01" db="EMBL/GenBank/DDBJ databases">
        <title>Vibrio sp. KJ40-1 sp.nov, isolated from marine algae.</title>
        <authorList>
            <person name="Butt M."/>
            <person name="Kim J.M.J."/>
            <person name="Jeon C.O.C."/>
        </authorList>
    </citation>
    <scope>NUCLEOTIDE SEQUENCE [LARGE SCALE GENOMIC DNA]</scope>
    <source>
        <strain evidence="3 4">KJ40-1</strain>
    </source>
</reference>